<sequence length="864" mass="94245">MQRDDFAVQSFPSLAAFQSDAPGKLRVLIATEEIVGPVRNGGIASTYYHLARGLAAEGHDVTVCYLKGREVENETAEHWVGFYTQYGIRFVPLPDLGEPLAGASAKWQARWLSFYRWLRAEPRFDVVHSSEWRGGAFYALQAKRLGLAFQDTLFVTKTSSPYIWNRHYQMQPIDNVDLLIASFAEQKCVEWADMVVGGSAHLLSFMGHIGYTLPEGRTYVQPNIVDFAEVQVEDRRPKRAIGDVVKARELVFFGRLEPRKGLDLFVHAVNMLVAQGVSIERVTFLGKPGEPLASEGDVQPLDFIQEHAARWPFPVDIVTDLNQPEALSLMCSRDMIAAMPSLIENSTMAVYEALVHHIPFVATAVGGTPELIAPADHDATLVPPDTEALALRLRLALIDGQPLARPAFDNDDNLAQWYGFHRYLAAEGVAALMPPVDAPKEAEAISLVVHAPTRDALDEAVAEALDAEGIDEILIYTAATVSKDQRKAHDRLADDRIEIIEAIGTGAGACFNHGLQAAKGAILIFQAAAGLSLDAGFAAALRDASAARPADLVTAAFRFSSNADGRLDALFAPLGGDPATQALTGAAHGLEIIAGRKAVFDRLGDFEAYRTPRGIVHEYTARAEAAGRDLFVLPEPLLRYSGDYETVTAITGTAAYLAQKPLLDAARLPVRKLLLHKPEAVRAPGNAGRIILGQAHREEGETAWLTNGAKIGRTADALPNRHHILLGFDADAARLDFAALHEGALTIRANGAEIRRDPDFGARGEFTASAIDLLPLLENTDRLRLRIELVRTGKQRFASILAQRIEPDIYMLSARSPIFWEEDFAEALALLGGERAASPLPSLRRMPARAPSLATKLRARLNDR</sequence>
<dbReference type="Gene3D" id="3.40.50.2000">
    <property type="entry name" value="Glycogen Phosphorylase B"/>
    <property type="match status" value="2"/>
</dbReference>
<accession>A0A842HYM5</accession>
<dbReference type="RefSeq" id="WP_185801325.1">
    <property type="nucleotide sequence ID" value="NZ_JACJVJ010000002.1"/>
</dbReference>
<comment type="caution">
    <text evidence="2">The sequence shown here is derived from an EMBL/GenBank/DDBJ whole genome shotgun (WGS) entry which is preliminary data.</text>
</comment>
<dbReference type="Pfam" id="PF13439">
    <property type="entry name" value="Glyco_transf_4"/>
    <property type="match status" value="1"/>
</dbReference>
<evidence type="ECO:0000259" key="1">
    <source>
        <dbReference type="Pfam" id="PF13439"/>
    </source>
</evidence>
<dbReference type="CDD" id="cd03801">
    <property type="entry name" value="GT4_PimA-like"/>
    <property type="match status" value="1"/>
</dbReference>
<dbReference type="Pfam" id="PF13692">
    <property type="entry name" value="Glyco_trans_1_4"/>
    <property type="match status" value="1"/>
</dbReference>
<keyword evidence="2" id="KW-0808">Transferase</keyword>
<dbReference type="PANTHER" id="PTHR12526">
    <property type="entry name" value="GLYCOSYLTRANSFERASE"/>
    <property type="match status" value="1"/>
</dbReference>
<dbReference type="SUPFAM" id="SSF53448">
    <property type="entry name" value="Nucleotide-diphospho-sugar transferases"/>
    <property type="match status" value="1"/>
</dbReference>
<dbReference type="GO" id="GO:0016757">
    <property type="term" value="F:glycosyltransferase activity"/>
    <property type="evidence" value="ECO:0007669"/>
    <property type="project" value="UniProtKB-ARBA"/>
</dbReference>
<dbReference type="AlphaFoldDB" id="A0A842HYM5"/>
<organism evidence="2 3">
    <name type="scientific">Parasphingopyxis marina</name>
    <dbReference type="NCBI Taxonomy" id="2761622"/>
    <lineage>
        <taxon>Bacteria</taxon>
        <taxon>Pseudomonadati</taxon>
        <taxon>Pseudomonadota</taxon>
        <taxon>Alphaproteobacteria</taxon>
        <taxon>Sphingomonadales</taxon>
        <taxon>Sphingomonadaceae</taxon>
        <taxon>Parasphingopyxis</taxon>
    </lineage>
</organism>
<keyword evidence="3" id="KW-1185">Reference proteome</keyword>
<dbReference type="SUPFAM" id="SSF53756">
    <property type="entry name" value="UDP-Glycosyltransferase/glycogen phosphorylase"/>
    <property type="match status" value="1"/>
</dbReference>
<gene>
    <name evidence="2" type="ORF">H6P80_10435</name>
</gene>
<dbReference type="InterPro" id="IPR029044">
    <property type="entry name" value="Nucleotide-diphossugar_trans"/>
</dbReference>
<dbReference type="Proteomes" id="UP000564378">
    <property type="component" value="Unassembled WGS sequence"/>
</dbReference>
<protein>
    <submittedName>
        <fullName evidence="2">Glycosyltransferase family 4 protein</fullName>
    </submittedName>
</protein>
<name>A0A842HYM5_9SPHN</name>
<dbReference type="EMBL" id="JACJVJ010000002">
    <property type="protein sequence ID" value="MBC2778032.1"/>
    <property type="molecule type" value="Genomic_DNA"/>
</dbReference>
<evidence type="ECO:0000313" key="3">
    <source>
        <dbReference type="Proteomes" id="UP000564378"/>
    </source>
</evidence>
<feature type="domain" description="Glycosyltransferase subfamily 4-like N-terminal" evidence="1">
    <location>
        <begin position="41"/>
        <end position="227"/>
    </location>
</feature>
<evidence type="ECO:0000313" key="2">
    <source>
        <dbReference type="EMBL" id="MBC2778032.1"/>
    </source>
</evidence>
<proteinExistence type="predicted"/>
<reference evidence="2 3" key="1">
    <citation type="submission" date="2020-08" db="EMBL/GenBank/DDBJ databases">
        <title>Draft genome sequence of Parasphingopyxis sp. GrpM-11.</title>
        <authorList>
            <person name="Oh J."/>
            <person name="Roh D.-H."/>
        </authorList>
    </citation>
    <scope>NUCLEOTIDE SEQUENCE [LARGE SCALE GENOMIC DNA]</scope>
    <source>
        <strain evidence="2 3">GrpM-11</strain>
    </source>
</reference>
<dbReference type="PANTHER" id="PTHR12526:SF630">
    <property type="entry name" value="GLYCOSYLTRANSFERASE"/>
    <property type="match status" value="1"/>
</dbReference>
<dbReference type="InterPro" id="IPR028098">
    <property type="entry name" value="Glyco_trans_4-like_N"/>
</dbReference>